<proteinExistence type="predicted"/>
<reference evidence="1" key="1">
    <citation type="journal article" date="2021" name="Microb. Physiol.">
        <title>Proteogenomic Insights into the Physiology of Marine, Sulfate-Reducing, Filamentous Desulfonema limicola and Desulfonema magnum.</title>
        <authorList>
            <person name="Schnaars V."/>
            <person name="Wohlbrand L."/>
            <person name="Scheve S."/>
            <person name="Hinrichs C."/>
            <person name="Reinhardt R."/>
            <person name="Rabus R."/>
        </authorList>
    </citation>
    <scope>NUCLEOTIDE SEQUENCE</scope>
    <source>
        <strain evidence="1">5ac10</strain>
    </source>
</reference>
<gene>
    <name evidence="1" type="ORF">dnl_56000</name>
</gene>
<dbReference type="EMBL" id="CP061799">
    <property type="protein sequence ID" value="QTA83204.1"/>
    <property type="molecule type" value="Genomic_DNA"/>
</dbReference>
<sequence length="49" mass="5809">MIYFLKLDYLTRFFLVFSPDIKKNKSGNKSQNDNNILILLSFNKIIQLV</sequence>
<dbReference type="Proteomes" id="UP000663720">
    <property type="component" value="Chromosome"/>
</dbReference>
<organism evidence="1 2">
    <name type="scientific">Desulfonema limicola</name>
    <dbReference type="NCBI Taxonomy" id="45656"/>
    <lineage>
        <taxon>Bacteria</taxon>
        <taxon>Pseudomonadati</taxon>
        <taxon>Thermodesulfobacteriota</taxon>
        <taxon>Desulfobacteria</taxon>
        <taxon>Desulfobacterales</taxon>
        <taxon>Desulfococcaceae</taxon>
        <taxon>Desulfonema</taxon>
    </lineage>
</organism>
<keyword evidence="2" id="KW-1185">Reference proteome</keyword>
<dbReference type="AlphaFoldDB" id="A0A975GJ70"/>
<dbReference type="KEGG" id="dli:dnl_56000"/>
<name>A0A975GJ70_9BACT</name>
<evidence type="ECO:0000313" key="1">
    <source>
        <dbReference type="EMBL" id="QTA83204.1"/>
    </source>
</evidence>
<accession>A0A975GJ70</accession>
<evidence type="ECO:0000313" key="2">
    <source>
        <dbReference type="Proteomes" id="UP000663720"/>
    </source>
</evidence>
<protein>
    <submittedName>
        <fullName evidence="1">Uncharacterized protein</fullName>
    </submittedName>
</protein>